<keyword evidence="4 8" id="KW-0479">Metal-binding</keyword>
<dbReference type="AlphaFoldDB" id="A0A6P8BMR6"/>
<dbReference type="PRINTS" id="PR00465">
    <property type="entry name" value="EP450IV"/>
</dbReference>
<dbReference type="GO" id="GO:0020037">
    <property type="term" value="F:heme binding"/>
    <property type="evidence" value="ECO:0007669"/>
    <property type="project" value="InterPro"/>
</dbReference>
<dbReference type="RefSeq" id="XP_030988341.1">
    <property type="nucleotide sequence ID" value="XM_031120772.1"/>
</dbReference>
<dbReference type="GO" id="GO:0004497">
    <property type="term" value="F:monooxygenase activity"/>
    <property type="evidence" value="ECO:0007669"/>
    <property type="project" value="UniProtKB-KW"/>
</dbReference>
<evidence type="ECO:0000256" key="5">
    <source>
        <dbReference type="ARBA" id="ARBA00023002"/>
    </source>
</evidence>
<name>A0A6P8BMR6_PYRGI</name>
<dbReference type="PROSITE" id="PS00086">
    <property type="entry name" value="CYTOCHROME_P450"/>
    <property type="match status" value="1"/>
</dbReference>
<dbReference type="Pfam" id="PF00067">
    <property type="entry name" value="p450"/>
    <property type="match status" value="1"/>
</dbReference>
<sequence length="508" mass="56243">MALDAVFLLVEAFKTPWTCAILTLVTVGFLLIDFPTVYPGVPLLGARRGTLDRRAAGREFRLRGREMVQEFAKTNKPFQIITETGTKIFLPVRYAEEIKDIKELSFTQALAKELFAGYSGFEPIAAIADESNIIQTVARLNITTSLKYLTDDVSTEAAAALAESLGNDTEEWRAVLVKPFTRNLAARLSARVFVGPSLCADKAWLAVSAGYAAQCHIASFKLQAWPRPLRKAANWLLPECRALRKMVGQARRILKPIVAERHGKPREDTISWLQKALRASKLTRYTVADFQLGLSLAAIHTTTELLTHALLDIVAAGPDLIDDLRKEIINVFGESSSDGSVFTKTRLYNMRLLDSAIKESQRVHTARLGGMGRVATKPTTLPSGLHIPRGAYTTVLLTSHSDPDLFPSPETYNPRRFLEMRSRPGQDKNWQLVTTSPHHLAFGYGAHACPGRFLAAAEVKIALVRLLMGYDWRVQGGRSGDVGLVSALRVADPTARVWYRARESEVSF</sequence>
<dbReference type="InterPro" id="IPR002403">
    <property type="entry name" value="Cyt_P450_E_grp-IV"/>
</dbReference>
<evidence type="ECO:0000256" key="6">
    <source>
        <dbReference type="ARBA" id="ARBA00023004"/>
    </source>
</evidence>
<gene>
    <name evidence="11" type="ORF">PgNI_00694</name>
</gene>
<evidence type="ECO:0000313" key="11">
    <source>
        <dbReference type="RefSeq" id="XP_030988341.1"/>
    </source>
</evidence>
<evidence type="ECO:0000256" key="3">
    <source>
        <dbReference type="ARBA" id="ARBA00022617"/>
    </source>
</evidence>
<dbReference type="SUPFAM" id="SSF48264">
    <property type="entry name" value="Cytochrome P450"/>
    <property type="match status" value="1"/>
</dbReference>
<keyword evidence="10" id="KW-1185">Reference proteome</keyword>
<dbReference type="InterPro" id="IPR036396">
    <property type="entry name" value="Cyt_P450_sf"/>
</dbReference>
<dbReference type="InterPro" id="IPR017972">
    <property type="entry name" value="Cyt_P450_CS"/>
</dbReference>
<evidence type="ECO:0000256" key="4">
    <source>
        <dbReference type="ARBA" id="ARBA00022723"/>
    </source>
</evidence>
<keyword evidence="5 9" id="KW-0560">Oxidoreductase</keyword>
<dbReference type="GO" id="GO:0005506">
    <property type="term" value="F:iron ion binding"/>
    <property type="evidence" value="ECO:0007669"/>
    <property type="project" value="InterPro"/>
</dbReference>
<proteinExistence type="inferred from homology"/>
<dbReference type="Gene3D" id="1.10.630.10">
    <property type="entry name" value="Cytochrome P450"/>
    <property type="match status" value="1"/>
</dbReference>
<dbReference type="CDD" id="cd11041">
    <property type="entry name" value="CYP503A1-like"/>
    <property type="match status" value="1"/>
</dbReference>
<keyword evidence="7 9" id="KW-0503">Monooxygenase</keyword>
<evidence type="ECO:0000256" key="8">
    <source>
        <dbReference type="PIRSR" id="PIRSR602403-1"/>
    </source>
</evidence>
<keyword evidence="3 8" id="KW-0349">Heme</keyword>
<feature type="binding site" description="axial binding residue" evidence="8">
    <location>
        <position position="449"/>
    </location>
    <ligand>
        <name>heme</name>
        <dbReference type="ChEBI" id="CHEBI:30413"/>
    </ligand>
    <ligandPart>
        <name>Fe</name>
        <dbReference type="ChEBI" id="CHEBI:18248"/>
    </ligandPart>
</feature>
<accession>A0A6P8BMR6</accession>
<protein>
    <submittedName>
        <fullName evidence="11">Uncharacterized protein</fullName>
    </submittedName>
</protein>
<evidence type="ECO:0000313" key="10">
    <source>
        <dbReference type="Proteomes" id="UP000515153"/>
    </source>
</evidence>
<dbReference type="GO" id="GO:0016705">
    <property type="term" value="F:oxidoreductase activity, acting on paired donors, with incorporation or reduction of molecular oxygen"/>
    <property type="evidence" value="ECO:0007669"/>
    <property type="project" value="InterPro"/>
</dbReference>
<dbReference type="KEGG" id="pgri:PgNI_00694"/>
<comment type="similarity">
    <text evidence="2 9">Belongs to the cytochrome P450 family.</text>
</comment>
<comment type="cofactor">
    <cofactor evidence="1 8">
        <name>heme</name>
        <dbReference type="ChEBI" id="CHEBI:30413"/>
    </cofactor>
</comment>
<keyword evidence="6 8" id="KW-0408">Iron</keyword>
<reference evidence="11" key="2">
    <citation type="submission" date="2019-10" db="EMBL/GenBank/DDBJ databases">
        <authorList>
            <consortium name="NCBI Genome Project"/>
        </authorList>
    </citation>
    <scope>NUCLEOTIDE SEQUENCE</scope>
    <source>
        <strain evidence="11">NI907</strain>
    </source>
</reference>
<evidence type="ECO:0000256" key="1">
    <source>
        <dbReference type="ARBA" id="ARBA00001971"/>
    </source>
</evidence>
<reference evidence="11" key="1">
    <citation type="journal article" date="2019" name="Mol. Biol. Evol.">
        <title>Blast fungal genomes show frequent chromosomal changes, gene gains and losses, and effector gene turnover.</title>
        <authorList>
            <person name="Gomez Luciano L.B."/>
            <person name="Jason Tsai I."/>
            <person name="Chuma I."/>
            <person name="Tosa Y."/>
            <person name="Chen Y.H."/>
            <person name="Li J.Y."/>
            <person name="Li M.Y."/>
            <person name="Jade Lu M.Y."/>
            <person name="Nakayashiki H."/>
            <person name="Li W.H."/>
        </authorList>
    </citation>
    <scope>NUCLEOTIDE SEQUENCE</scope>
    <source>
        <strain evidence="11">NI907</strain>
    </source>
</reference>
<evidence type="ECO:0000256" key="7">
    <source>
        <dbReference type="ARBA" id="ARBA00023033"/>
    </source>
</evidence>
<reference evidence="11" key="3">
    <citation type="submission" date="2025-08" db="UniProtKB">
        <authorList>
            <consortium name="RefSeq"/>
        </authorList>
    </citation>
    <scope>IDENTIFICATION</scope>
    <source>
        <strain evidence="11">NI907</strain>
    </source>
</reference>
<dbReference type="PANTHER" id="PTHR46206">
    <property type="entry name" value="CYTOCHROME P450"/>
    <property type="match status" value="1"/>
</dbReference>
<organism evidence="10 11">
    <name type="scientific">Pyricularia grisea</name>
    <name type="common">Crabgrass-specific blast fungus</name>
    <name type="synonym">Magnaporthe grisea</name>
    <dbReference type="NCBI Taxonomy" id="148305"/>
    <lineage>
        <taxon>Eukaryota</taxon>
        <taxon>Fungi</taxon>
        <taxon>Dikarya</taxon>
        <taxon>Ascomycota</taxon>
        <taxon>Pezizomycotina</taxon>
        <taxon>Sordariomycetes</taxon>
        <taxon>Sordariomycetidae</taxon>
        <taxon>Magnaporthales</taxon>
        <taxon>Pyriculariaceae</taxon>
        <taxon>Pyricularia</taxon>
    </lineage>
</organism>
<dbReference type="Proteomes" id="UP000515153">
    <property type="component" value="Unplaced"/>
</dbReference>
<dbReference type="InterPro" id="IPR001128">
    <property type="entry name" value="Cyt_P450"/>
</dbReference>
<evidence type="ECO:0000256" key="2">
    <source>
        <dbReference type="ARBA" id="ARBA00010617"/>
    </source>
</evidence>
<evidence type="ECO:0000256" key="9">
    <source>
        <dbReference type="RuleBase" id="RU000461"/>
    </source>
</evidence>
<dbReference type="PANTHER" id="PTHR46206:SF2">
    <property type="entry name" value="CYTOCHROME P450 MONOOXYGENASE AUSG-RELATED"/>
    <property type="match status" value="1"/>
</dbReference>
<dbReference type="GeneID" id="41955686"/>